<keyword evidence="14" id="KW-1185">Reference proteome</keyword>
<proteinExistence type="predicted"/>
<dbReference type="PRINTS" id="PR01558">
    <property type="entry name" value="CHEMOKINER11"/>
</dbReference>
<evidence type="ECO:0000256" key="7">
    <source>
        <dbReference type="ARBA" id="ARBA00023170"/>
    </source>
</evidence>
<feature type="transmembrane region" description="Helical" evidence="11">
    <location>
        <begin position="211"/>
        <end position="232"/>
    </location>
</feature>
<dbReference type="InterPro" id="IPR000276">
    <property type="entry name" value="GPCR_Rhodpsn"/>
</dbReference>
<keyword evidence="4 11" id="KW-1133">Transmembrane helix</keyword>
<keyword evidence="9" id="KW-0807">Transducer</keyword>
<evidence type="ECO:0000313" key="13">
    <source>
        <dbReference type="Ensembl" id="ENSDCDP00010014923.1"/>
    </source>
</evidence>
<name>A0AAY4B1P8_9TELE</name>
<reference evidence="13" key="3">
    <citation type="submission" date="2025-09" db="UniProtKB">
        <authorList>
            <consortium name="Ensembl"/>
        </authorList>
    </citation>
    <scope>IDENTIFICATION</scope>
</reference>
<dbReference type="GO" id="GO:0006955">
    <property type="term" value="P:immune response"/>
    <property type="evidence" value="ECO:0007669"/>
    <property type="project" value="TreeGrafter"/>
</dbReference>
<reference evidence="13 14" key="1">
    <citation type="submission" date="2020-06" db="EMBL/GenBank/DDBJ databases">
        <authorList>
            <consortium name="Wellcome Sanger Institute Data Sharing"/>
        </authorList>
    </citation>
    <scope>NUCLEOTIDE SEQUENCE [LARGE SCALE GENOMIC DNA]</scope>
</reference>
<dbReference type="InterPro" id="IPR050119">
    <property type="entry name" value="CCR1-9-like"/>
</dbReference>
<organism evidence="13 14">
    <name type="scientific">Denticeps clupeoides</name>
    <name type="common">denticle herring</name>
    <dbReference type="NCBI Taxonomy" id="299321"/>
    <lineage>
        <taxon>Eukaryota</taxon>
        <taxon>Metazoa</taxon>
        <taxon>Chordata</taxon>
        <taxon>Craniata</taxon>
        <taxon>Vertebrata</taxon>
        <taxon>Euteleostomi</taxon>
        <taxon>Actinopterygii</taxon>
        <taxon>Neopterygii</taxon>
        <taxon>Teleostei</taxon>
        <taxon>Clupei</taxon>
        <taxon>Clupeiformes</taxon>
        <taxon>Denticipitoidei</taxon>
        <taxon>Denticipitidae</taxon>
        <taxon>Denticeps</taxon>
    </lineage>
</organism>
<accession>A0AAY4B1P8</accession>
<evidence type="ECO:0000256" key="1">
    <source>
        <dbReference type="ARBA" id="ARBA00004651"/>
    </source>
</evidence>
<evidence type="ECO:0000256" key="5">
    <source>
        <dbReference type="ARBA" id="ARBA00023040"/>
    </source>
</evidence>
<reference evidence="13" key="2">
    <citation type="submission" date="2025-08" db="UniProtKB">
        <authorList>
            <consortium name="Ensembl"/>
        </authorList>
    </citation>
    <scope>IDENTIFICATION</scope>
</reference>
<evidence type="ECO:0000256" key="9">
    <source>
        <dbReference type="ARBA" id="ARBA00023224"/>
    </source>
</evidence>
<dbReference type="GeneTree" id="ENSGT01030000234667"/>
<dbReference type="GO" id="GO:0007204">
    <property type="term" value="P:positive regulation of cytosolic calcium ion concentration"/>
    <property type="evidence" value="ECO:0007669"/>
    <property type="project" value="TreeGrafter"/>
</dbReference>
<dbReference type="GO" id="GO:0019722">
    <property type="term" value="P:calcium-mediated signaling"/>
    <property type="evidence" value="ECO:0007669"/>
    <property type="project" value="TreeGrafter"/>
</dbReference>
<feature type="transmembrane region" description="Helical" evidence="11">
    <location>
        <begin position="42"/>
        <end position="67"/>
    </location>
</feature>
<dbReference type="Gene3D" id="1.20.1070.10">
    <property type="entry name" value="Rhodopsin 7-helix transmembrane proteins"/>
    <property type="match status" value="1"/>
</dbReference>
<keyword evidence="3 11" id="KW-0812">Transmembrane</keyword>
<keyword evidence="2" id="KW-1003">Cell membrane</keyword>
<feature type="region of interest" description="Disordered" evidence="10">
    <location>
        <begin position="348"/>
        <end position="375"/>
    </location>
</feature>
<keyword evidence="6 11" id="KW-0472">Membrane</keyword>
<comment type="subcellular location">
    <subcellularLocation>
        <location evidence="1">Cell membrane</location>
        <topology evidence="1">Multi-pass membrane protein</topology>
    </subcellularLocation>
</comment>
<dbReference type="GO" id="GO:0019957">
    <property type="term" value="F:C-C chemokine binding"/>
    <property type="evidence" value="ECO:0007669"/>
    <property type="project" value="TreeGrafter"/>
</dbReference>
<dbReference type="RefSeq" id="XP_028831805.1">
    <property type="nucleotide sequence ID" value="XM_028975972.1"/>
</dbReference>
<evidence type="ECO:0000313" key="14">
    <source>
        <dbReference type="Proteomes" id="UP000694580"/>
    </source>
</evidence>
<keyword evidence="8" id="KW-0325">Glycoprotein</keyword>
<evidence type="ECO:0000259" key="12">
    <source>
        <dbReference type="PROSITE" id="PS50262"/>
    </source>
</evidence>
<dbReference type="GO" id="GO:0016493">
    <property type="term" value="F:C-C chemokine receptor activity"/>
    <property type="evidence" value="ECO:0007669"/>
    <property type="project" value="TreeGrafter"/>
</dbReference>
<evidence type="ECO:0000256" key="4">
    <source>
        <dbReference type="ARBA" id="ARBA00022989"/>
    </source>
</evidence>
<dbReference type="GeneID" id="114787959"/>
<dbReference type="PRINTS" id="PR00237">
    <property type="entry name" value="GPCRRHODOPSN"/>
</dbReference>
<dbReference type="Pfam" id="PF00001">
    <property type="entry name" value="7tm_1"/>
    <property type="match status" value="1"/>
</dbReference>
<feature type="domain" description="G-protein coupled receptors family 1 profile" evidence="12">
    <location>
        <begin position="58"/>
        <end position="315"/>
    </location>
</feature>
<dbReference type="AlphaFoldDB" id="A0AAY4B1P8"/>
<dbReference type="RefSeq" id="XP_028831803.1">
    <property type="nucleotide sequence ID" value="XM_028975970.1"/>
</dbReference>
<evidence type="ECO:0000256" key="10">
    <source>
        <dbReference type="SAM" id="MobiDB-lite"/>
    </source>
</evidence>
<dbReference type="PROSITE" id="PS50262">
    <property type="entry name" value="G_PROTEIN_RECEP_F1_2"/>
    <property type="match status" value="1"/>
</dbReference>
<dbReference type="GO" id="GO:0009897">
    <property type="term" value="C:external side of plasma membrane"/>
    <property type="evidence" value="ECO:0007669"/>
    <property type="project" value="TreeGrafter"/>
</dbReference>
<feature type="transmembrane region" description="Helical" evidence="11">
    <location>
        <begin position="79"/>
        <end position="98"/>
    </location>
</feature>
<dbReference type="InterPro" id="IPR017452">
    <property type="entry name" value="GPCR_Rhodpsn_7TM"/>
</dbReference>
<evidence type="ECO:0000256" key="11">
    <source>
        <dbReference type="SAM" id="Phobius"/>
    </source>
</evidence>
<dbReference type="InterPro" id="IPR000355">
    <property type="entry name" value="Chemokine_rcpt"/>
</dbReference>
<protein>
    <recommendedName>
        <fullName evidence="12">G-protein coupled receptors family 1 profile domain-containing protein</fullName>
    </recommendedName>
</protein>
<dbReference type="Ensembl" id="ENSDCDT00010015716.1">
    <property type="protein sequence ID" value="ENSDCDP00010014923.1"/>
    <property type="gene ID" value="ENSDCDG00010006804.1"/>
</dbReference>
<dbReference type="GO" id="GO:0005044">
    <property type="term" value="F:scavenger receptor activity"/>
    <property type="evidence" value="ECO:0007669"/>
    <property type="project" value="InterPro"/>
</dbReference>
<feature type="transmembrane region" description="Helical" evidence="11">
    <location>
        <begin position="253"/>
        <end position="271"/>
    </location>
</feature>
<keyword evidence="7" id="KW-0675">Receptor</keyword>
<evidence type="ECO:0000256" key="2">
    <source>
        <dbReference type="ARBA" id="ARBA00022475"/>
    </source>
</evidence>
<keyword evidence="5" id="KW-0297">G-protein coupled receptor</keyword>
<dbReference type="SUPFAM" id="SSF81321">
    <property type="entry name" value="Family A G protein-coupled receptor-like"/>
    <property type="match status" value="1"/>
</dbReference>
<feature type="compositionally biased region" description="Polar residues" evidence="10">
    <location>
        <begin position="364"/>
        <end position="375"/>
    </location>
</feature>
<dbReference type="PRINTS" id="PR00657">
    <property type="entry name" value="CCCHEMOKINER"/>
</dbReference>
<evidence type="ECO:0000256" key="3">
    <source>
        <dbReference type="ARBA" id="ARBA00022692"/>
    </source>
</evidence>
<sequence>MAAPASGHDYDYPDPDNGSLNYSYEDGSGVCEKSDVRSFAGIFLPAVYSACLAVGLAGNGLVVAVYARHKRPRTMTDTFVVHLAVADLLLLMTLPLWAAGAARGWHLGQVLCKAVSCLYTVNFSCGMLLLACISVDRYLAATPASRTRGLGSVFKSGHSSKVCSACWAVAFLLGIPDLVFTTVISTHHDRKTCMAVFPHTMALVTRHSLEVVEVVLSFLLPGLLMIFCYVRVLQAIDRLPQGRRDRKWRATRILLVVVGVFVLTQLPYNIVKLCRSVDAVYALVTHCDTSKALDRASQVTESLALTHCCLNPVLYALVGSSFRLHVLRFAKSFGQWSRRKMRMRMRNVTADSEEQVEPGAEISHTGSRETSTFSI</sequence>
<dbReference type="FunFam" id="1.20.1070.10:FF:000035">
    <property type="entry name" value="C-C chemokine receptor type 6"/>
    <property type="match status" value="1"/>
</dbReference>
<gene>
    <name evidence="13" type="primary">ackr4a</name>
</gene>
<dbReference type="InterPro" id="IPR005383">
    <property type="entry name" value="ACKR4"/>
</dbReference>
<feature type="transmembrane region" description="Helical" evidence="11">
    <location>
        <begin position="162"/>
        <end position="184"/>
    </location>
</feature>
<evidence type="ECO:0000256" key="8">
    <source>
        <dbReference type="ARBA" id="ARBA00023180"/>
    </source>
</evidence>
<dbReference type="Proteomes" id="UP000694580">
    <property type="component" value="Chromosome 4"/>
</dbReference>
<evidence type="ECO:0000256" key="6">
    <source>
        <dbReference type="ARBA" id="ARBA00023136"/>
    </source>
</evidence>
<dbReference type="PANTHER" id="PTHR10489:SF910">
    <property type="entry name" value="ATYPICAL CHEMOKINE RECEPTOR 4"/>
    <property type="match status" value="1"/>
</dbReference>
<dbReference type="GO" id="GO:0060326">
    <property type="term" value="P:cell chemotaxis"/>
    <property type="evidence" value="ECO:0007669"/>
    <property type="project" value="TreeGrafter"/>
</dbReference>
<feature type="transmembrane region" description="Helical" evidence="11">
    <location>
        <begin position="118"/>
        <end position="141"/>
    </location>
</feature>
<dbReference type="PANTHER" id="PTHR10489">
    <property type="entry name" value="CELL ADHESION MOLECULE"/>
    <property type="match status" value="1"/>
</dbReference>